<dbReference type="EMBL" id="PQFF01000031">
    <property type="protein sequence ID" value="RHZ87591.1"/>
    <property type="molecule type" value="Genomic_DNA"/>
</dbReference>
<sequence>MKAKARNICVEKATEIKNQTVNKIVDREIAKSEQDPNHKSFYTLKDLNRVKDCPEQIEHHTWIRDNILIDNGQNFFNRPKKPILTWLGMFQIRDNLFAGKFGHKDGFNEPTE</sequence>
<evidence type="ECO:0000313" key="1">
    <source>
        <dbReference type="EMBL" id="RHZ87591.1"/>
    </source>
</evidence>
<comment type="caution">
    <text evidence="1">The sequence shown here is derived from an EMBL/GenBank/DDBJ whole genome shotgun (WGS) entry which is preliminary data.</text>
</comment>
<organism evidence="1 2">
    <name type="scientific">Diversispora epigaea</name>
    <dbReference type="NCBI Taxonomy" id="1348612"/>
    <lineage>
        <taxon>Eukaryota</taxon>
        <taxon>Fungi</taxon>
        <taxon>Fungi incertae sedis</taxon>
        <taxon>Mucoromycota</taxon>
        <taxon>Glomeromycotina</taxon>
        <taxon>Glomeromycetes</taxon>
        <taxon>Diversisporales</taxon>
        <taxon>Diversisporaceae</taxon>
        <taxon>Diversispora</taxon>
    </lineage>
</organism>
<reference evidence="1 2" key="1">
    <citation type="submission" date="2018-08" db="EMBL/GenBank/DDBJ databases">
        <title>Genome and evolution of the arbuscular mycorrhizal fungus Diversispora epigaea (formerly Glomus versiforme) and its bacterial endosymbionts.</title>
        <authorList>
            <person name="Sun X."/>
            <person name="Fei Z."/>
            <person name="Harrison M."/>
        </authorList>
    </citation>
    <scope>NUCLEOTIDE SEQUENCE [LARGE SCALE GENOMIC DNA]</scope>
    <source>
        <strain evidence="1 2">IT104</strain>
    </source>
</reference>
<protein>
    <submittedName>
        <fullName evidence="1">Uncharacterized protein</fullName>
    </submittedName>
</protein>
<gene>
    <name evidence="1" type="ORF">Glove_33g252</name>
</gene>
<name>A0A397JHU8_9GLOM</name>
<dbReference type="Proteomes" id="UP000266861">
    <property type="component" value="Unassembled WGS sequence"/>
</dbReference>
<accession>A0A397JHU8</accession>
<proteinExistence type="predicted"/>
<evidence type="ECO:0000313" key="2">
    <source>
        <dbReference type="Proteomes" id="UP000266861"/>
    </source>
</evidence>
<dbReference type="AlphaFoldDB" id="A0A397JHU8"/>
<keyword evidence="2" id="KW-1185">Reference proteome</keyword>